<sequence length="117" mass="13423">MASQSQGIQQLLAAEKRAAEKVSEARKRKARRLKQAKEEAQAEIDKFRHEKERQFKEYEASHMGSRDDIAAKIDIDTRMKVEAMNHSVAANKEAVINQLLELICDIKPTLHRNFHLG</sequence>
<evidence type="ECO:0000256" key="6">
    <source>
        <dbReference type="SAM" id="Coils"/>
    </source>
</evidence>
<name>A0ABM1B9U6_LIMPO</name>
<evidence type="ECO:0000256" key="5">
    <source>
        <dbReference type="RuleBase" id="RU364019"/>
    </source>
</evidence>
<dbReference type="PANTHER" id="PTHR12713:SF11">
    <property type="entry name" value="V-TYPE PROTON ATPASE SUBUNIT G"/>
    <property type="match status" value="1"/>
</dbReference>
<dbReference type="Pfam" id="PF03179">
    <property type="entry name" value="V-ATPase_G"/>
    <property type="match status" value="1"/>
</dbReference>
<keyword evidence="6" id="KW-0175">Coiled coil</keyword>
<feature type="coiled-coil region" evidence="6">
    <location>
        <begin position="8"/>
        <end position="57"/>
    </location>
</feature>
<organism evidence="7 8">
    <name type="scientific">Limulus polyphemus</name>
    <name type="common">Atlantic horseshoe crab</name>
    <dbReference type="NCBI Taxonomy" id="6850"/>
    <lineage>
        <taxon>Eukaryota</taxon>
        <taxon>Metazoa</taxon>
        <taxon>Ecdysozoa</taxon>
        <taxon>Arthropoda</taxon>
        <taxon>Chelicerata</taxon>
        <taxon>Merostomata</taxon>
        <taxon>Xiphosura</taxon>
        <taxon>Limulidae</taxon>
        <taxon>Limulus</taxon>
    </lineage>
</organism>
<dbReference type="GeneID" id="106462364"/>
<evidence type="ECO:0000313" key="7">
    <source>
        <dbReference type="Proteomes" id="UP000694941"/>
    </source>
</evidence>
<keyword evidence="3 5" id="KW-0375">Hydrogen ion transport</keyword>
<dbReference type="PANTHER" id="PTHR12713">
    <property type="entry name" value="VACUOLAR ATP SYNTHASE SUBUNIT G"/>
    <property type="match status" value="1"/>
</dbReference>
<evidence type="ECO:0000313" key="8">
    <source>
        <dbReference type="RefSeq" id="XP_013777734.1"/>
    </source>
</evidence>
<gene>
    <name evidence="8" type="primary">LOC106462364</name>
</gene>
<reference evidence="8" key="1">
    <citation type="submission" date="2025-08" db="UniProtKB">
        <authorList>
            <consortium name="RefSeq"/>
        </authorList>
    </citation>
    <scope>IDENTIFICATION</scope>
    <source>
        <tissue evidence="8">Muscle</tissue>
    </source>
</reference>
<comment type="similarity">
    <text evidence="1 5">Belongs to the V-ATPase G subunit family.</text>
</comment>
<evidence type="ECO:0000256" key="2">
    <source>
        <dbReference type="ARBA" id="ARBA00022448"/>
    </source>
</evidence>
<comment type="subunit">
    <text evidence="5">V-ATPase is a heteromultimeric enzyme made up of two complexes: the ATP-hydrolytic V1 complex and the proton translocation V0 complex.</text>
</comment>
<evidence type="ECO:0000256" key="1">
    <source>
        <dbReference type="ARBA" id="ARBA00010066"/>
    </source>
</evidence>
<dbReference type="Gene3D" id="1.20.5.2950">
    <property type="match status" value="1"/>
</dbReference>
<evidence type="ECO:0000256" key="4">
    <source>
        <dbReference type="ARBA" id="ARBA00023065"/>
    </source>
</evidence>
<proteinExistence type="inferred from homology"/>
<keyword evidence="2 5" id="KW-0813">Transport</keyword>
<protein>
    <recommendedName>
        <fullName evidence="5">V-type proton ATPase subunit G</fullName>
    </recommendedName>
</protein>
<evidence type="ECO:0000256" key="3">
    <source>
        <dbReference type="ARBA" id="ARBA00022781"/>
    </source>
</evidence>
<keyword evidence="4 5" id="KW-0406">Ion transport</keyword>
<accession>A0ABM1B9U6</accession>
<dbReference type="InterPro" id="IPR005124">
    <property type="entry name" value="V-ATPase_G"/>
</dbReference>
<dbReference type="RefSeq" id="XP_013777734.1">
    <property type="nucleotide sequence ID" value="XM_013922280.2"/>
</dbReference>
<comment type="function">
    <text evidence="5">Subunit of the V1 complex of vacuolar(H+)-ATPase (V-ATPase), a multisubunit enzyme composed of a peripheral complex (V1) that hydrolyzes ATP and a membrane integral complex (V0) that translocates protons. V-ATPase is responsible for acidifying and maintaining the pH of intracellular compartments and in some cell types, is targeted to the plasma membrane, where it is responsible for acidifying the extracellular environment.</text>
</comment>
<dbReference type="Proteomes" id="UP000694941">
    <property type="component" value="Unplaced"/>
</dbReference>
<keyword evidence="7" id="KW-1185">Reference proteome</keyword>
<dbReference type="NCBIfam" id="TIGR01147">
    <property type="entry name" value="V_ATP_synt_G"/>
    <property type="match status" value="1"/>
</dbReference>